<dbReference type="EMBL" id="VOFY01000007">
    <property type="protein sequence ID" value="KAA8590767.1"/>
    <property type="molecule type" value="Genomic_DNA"/>
</dbReference>
<evidence type="ECO:0000313" key="7">
    <source>
        <dbReference type="Proteomes" id="UP000327493"/>
    </source>
</evidence>
<dbReference type="GO" id="GO:0004888">
    <property type="term" value="F:transmembrane signaling receptor activity"/>
    <property type="evidence" value="ECO:0007669"/>
    <property type="project" value="TreeGrafter"/>
</dbReference>
<evidence type="ECO:0000256" key="1">
    <source>
        <dbReference type="ARBA" id="ARBA00004370"/>
    </source>
</evidence>
<dbReference type="Pfam" id="PF07686">
    <property type="entry name" value="V-set"/>
    <property type="match status" value="1"/>
</dbReference>
<dbReference type="InterPro" id="IPR013783">
    <property type="entry name" value="Ig-like_fold"/>
</dbReference>
<dbReference type="InterPro" id="IPR003599">
    <property type="entry name" value="Ig_sub"/>
</dbReference>
<evidence type="ECO:0000259" key="5">
    <source>
        <dbReference type="PROSITE" id="PS50835"/>
    </source>
</evidence>
<dbReference type="SMART" id="SM00409">
    <property type="entry name" value="IG"/>
    <property type="match status" value="1"/>
</dbReference>
<sequence>MHPLQHRKRKGEKSFTLFFTLFFHFPIIRAAGMCLAFQGPALCLFWLTKHVVDSGQLSAPMVVTGAHGASVAVSCQYELQFKDYTKYWCRGAFYELCRIVVKTPRGEHSDRSSIADDRDAGVFTVTMSSLKESDEGMYWCVIARQGKNIYTGVSLRVSHTVITTTATPLLTLEQDEISWWATLRWILFILMLSCLASTHLAVWRISRI</sequence>
<feature type="domain" description="Ig-like" evidence="5">
    <location>
        <begin position="40"/>
        <end position="158"/>
    </location>
</feature>
<evidence type="ECO:0000256" key="4">
    <source>
        <dbReference type="SAM" id="Phobius"/>
    </source>
</evidence>
<keyword evidence="2 4" id="KW-0812">Transmembrane</keyword>
<keyword evidence="7" id="KW-1185">Reference proteome</keyword>
<organism evidence="6 7">
    <name type="scientific">Etheostoma spectabile</name>
    <name type="common">orangethroat darter</name>
    <dbReference type="NCBI Taxonomy" id="54343"/>
    <lineage>
        <taxon>Eukaryota</taxon>
        <taxon>Metazoa</taxon>
        <taxon>Chordata</taxon>
        <taxon>Craniata</taxon>
        <taxon>Vertebrata</taxon>
        <taxon>Euteleostomi</taxon>
        <taxon>Actinopterygii</taxon>
        <taxon>Neopterygii</taxon>
        <taxon>Teleostei</taxon>
        <taxon>Neoteleostei</taxon>
        <taxon>Acanthomorphata</taxon>
        <taxon>Eupercaria</taxon>
        <taxon>Perciformes</taxon>
        <taxon>Percoidei</taxon>
        <taxon>Percidae</taxon>
        <taxon>Etheostomatinae</taxon>
        <taxon>Etheostoma</taxon>
    </lineage>
</organism>
<reference evidence="6 7" key="1">
    <citation type="submission" date="2019-08" db="EMBL/GenBank/DDBJ databases">
        <title>A chromosome-level genome assembly, high-density linkage maps, and genome scans reveal the genomic architecture of hybrid incompatibilities underlying speciation via character displacement in darters (Percidae: Etheostominae).</title>
        <authorList>
            <person name="Moran R.L."/>
            <person name="Catchen J.M."/>
            <person name="Fuller R.C."/>
        </authorList>
    </citation>
    <scope>NUCLEOTIDE SEQUENCE [LARGE SCALE GENOMIC DNA]</scope>
    <source>
        <strain evidence="6">EspeVRDwgs_2016</strain>
        <tissue evidence="6">Muscle</tissue>
    </source>
</reference>
<dbReference type="Proteomes" id="UP000327493">
    <property type="component" value="Chromosome 7"/>
</dbReference>
<accession>A0A5J5D9F0</accession>
<dbReference type="AlphaFoldDB" id="A0A5J5D9F0"/>
<comment type="caution">
    <text evidence="6">The sequence shown here is derived from an EMBL/GenBank/DDBJ whole genome shotgun (WGS) entry which is preliminary data.</text>
</comment>
<dbReference type="Gene3D" id="2.60.40.10">
    <property type="entry name" value="Immunoglobulins"/>
    <property type="match status" value="1"/>
</dbReference>
<dbReference type="PROSITE" id="PS50835">
    <property type="entry name" value="IG_LIKE"/>
    <property type="match status" value="1"/>
</dbReference>
<gene>
    <name evidence="6" type="ORF">FQN60_001710</name>
</gene>
<dbReference type="GO" id="GO:0005886">
    <property type="term" value="C:plasma membrane"/>
    <property type="evidence" value="ECO:0007669"/>
    <property type="project" value="TreeGrafter"/>
</dbReference>
<evidence type="ECO:0000256" key="2">
    <source>
        <dbReference type="ARBA" id="ARBA00022692"/>
    </source>
</evidence>
<feature type="transmembrane region" description="Helical" evidence="4">
    <location>
        <begin position="177"/>
        <end position="203"/>
    </location>
</feature>
<name>A0A5J5D9F0_9PERO</name>
<keyword evidence="3 4" id="KW-0472">Membrane</keyword>
<dbReference type="SUPFAM" id="SSF48726">
    <property type="entry name" value="Immunoglobulin"/>
    <property type="match status" value="1"/>
</dbReference>
<comment type="subcellular location">
    <subcellularLocation>
        <location evidence="1">Membrane</location>
    </subcellularLocation>
</comment>
<proteinExistence type="predicted"/>
<dbReference type="CDD" id="cd05716">
    <property type="entry name" value="IgV_pIgR_like"/>
    <property type="match status" value="1"/>
</dbReference>
<keyword evidence="4" id="KW-1133">Transmembrane helix</keyword>
<dbReference type="PANTHER" id="PTHR11860:SF111">
    <property type="entry name" value="IMMUNOGLOBULIN SUBTYPE DOMAIN-CONTAINING PROTEIN"/>
    <property type="match status" value="1"/>
</dbReference>
<dbReference type="PANTHER" id="PTHR11860">
    <property type="entry name" value="POLYMERIC-IMMUNOGLOBULIN RECEPTOR"/>
    <property type="match status" value="1"/>
</dbReference>
<evidence type="ECO:0000313" key="6">
    <source>
        <dbReference type="EMBL" id="KAA8590767.1"/>
    </source>
</evidence>
<dbReference type="InterPro" id="IPR013106">
    <property type="entry name" value="Ig_V-set"/>
</dbReference>
<protein>
    <recommendedName>
        <fullName evidence="5">Ig-like domain-containing protein</fullName>
    </recommendedName>
</protein>
<dbReference type="InterPro" id="IPR007110">
    <property type="entry name" value="Ig-like_dom"/>
</dbReference>
<dbReference type="InterPro" id="IPR036179">
    <property type="entry name" value="Ig-like_dom_sf"/>
</dbReference>
<evidence type="ECO:0000256" key="3">
    <source>
        <dbReference type="ARBA" id="ARBA00023136"/>
    </source>
</evidence>
<dbReference type="InterPro" id="IPR050671">
    <property type="entry name" value="CD300_family_receptors"/>
</dbReference>